<dbReference type="EMBL" id="LDYG01000019">
    <property type="protein sequence ID" value="KUP07945.1"/>
    <property type="molecule type" value="Genomic_DNA"/>
</dbReference>
<comment type="catalytic activity">
    <reaction evidence="1 11">
        <text>[protein]-peptidylproline (omega=180) = [protein]-peptidylproline (omega=0)</text>
        <dbReference type="Rhea" id="RHEA:16237"/>
        <dbReference type="Rhea" id="RHEA-COMP:10747"/>
        <dbReference type="Rhea" id="RHEA-COMP:10748"/>
        <dbReference type="ChEBI" id="CHEBI:83833"/>
        <dbReference type="ChEBI" id="CHEBI:83834"/>
        <dbReference type="EC" id="5.2.1.8"/>
    </reaction>
</comment>
<gene>
    <name evidence="11" type="primary">prsA</name>
    <name evidence="14" type="ORF">Q75_04085</name>
</gene>
<dbReference type="SUPFAM" id="SSF109998">
    <property type="entry name" value="Triger factor/SurA peptide-binding domain-like"/>
    <property type="match status" value="1"/>
</dbReference>
<proteinExistence type="inferred from homology"/>
<keyword evidence="6 11" id="KW-0697">Rotamase</keyword>
<keyword evidence="12" id="KW-0175">Coiled coil</keyword>
<evidence type="ECO:0000256" key="5">
    <source>
        <dbReference type="ARBA" id="ARBA00022729"/>
    </source>
</evidence>
<reference evidence="14 15" key="1">
    <citation type="journal article" date="2016" name="Front. Microbiol.">
        <title>Microevolution Analysis of Bacillus coahuilensis Unveils Differences in Phosphorus Acquisition Strategies and Their Regulation.</title>
        <authorList>
            <person name="Gomez-Lunar Z."/>
            <person name="Hernandez-Gonzalez I."/>
            <person name="Rodriguez-Torres M.D."/>
            <person name="Souza V."/>
            <person name="Olmedo-Alvarez G."/>
        </authorList>
    </citation>
    <scope>NUCLEOTIDE SEQUENCE [LARGE SCALE GENOMIC DNA]</scope>
    <source>
        <strain evidence="15">p1.1.43</strain>
    </source>
</reference>
<evidence type="ECO:0000256" key="7">
    <source>
        <dbReference type="ARBA" id="ARBA00023136"/>
    </source>
</evidence>
<dbReference type="PROSITE" id="PS50198">
    <property type="entry name" value="PPIC_PPIASE_2"/>
    <property type="match status" value="1"/>
</dbReference>
<evidence type="ECO:0000313" key="14">
    <source>
        <dbReference type="EMBL" id="KUP07945.1"/>
    </source>
</evidence>
<evidence type="ECO:0000256" key="1">
    <source>
        <dbReference type="ARBA" id="ARBA00000971"/>
    </source>
</evidence>
<dbReference type="SUPFAM" id="SSF54534">
    <property type="entry name" value="FKBP-like"/>
    <property type="match status" value="1"/>
</dbReference>
<keyword evidence="15" id="KW-1185">Reference proteome</keyword>
<evidence type="ECO:0000256" key="6">
    <source>
        <dbReference type="ARBA" id="ARBA00023110"/>
    </source>
</evidence>
<dbReference type="PATRIC" id="fig|1150625.3.peg.852"/>
<dbReference type="Gene3D" id="3.10.50.40">
    <property type="match status" value="1"/>
</dbReference>
<keyword evidence="9 11" id="KW-0413">Isomerase</keyword>
<dbReference type="AlphaFoldDB" id="A0A147KB40"/>
<dbReference type="RefSeq" id="WP_059350478.1">
    <property type="nucleotide sequence ID" value="NZ_LDYG01000019.1"/>
</dbReference>
<evidence type="ECO:0000256" key="8">
    <source>
        <dbReference type="ARBA" id="ARBA00023139"/>
    </source>
</evidence>
<evidence type="ECO:0000256" key="3">
    <source>
        <dbReference type="ARBA" id="ARBA00006071"/>
    </source>
</evidence>
<dbReference type="InterPro" id="IPR046357">
    <property type="entry name" value="PPIase_dom_sf"/>
</dbReference>
<dbReference type="InterPro" id="IPR023059">
    <property type="entry name" value="Foldase_PrsA"/>
</dbReference>
<protein>
    <recommendedName>
        <fullName evidence="11">Foldase protein PrsA</fullName>
        <ecNumber evidence="11">5.2.1.8</ecNumber>
    </recommendedName>
</protein>
<evidence type="ECO:0000256" key="12">
    <source>
        <dbReference type="SAM" id="Coils"/>
    </source>
</evidence>
<evidence type="ECO:0000256" key="9">
    <source>
        <dbReference type="ARBA" id="ARBA00023235"/>
    </source>
</evidence>
<accession>A0A147KB40</accession>
<keyword evidence="7 11" id="KW-0472">Membrane</keyword>
<dbReference type="GO" id="GO:0006457">
    <property type="term" value="P:protein folding"/>
    <property type="evidence" value="ECO:0007669"/>
    <property type="project" value="UniProtKB-UniRule"/>
</dbReference>
<dbReference type="EC" id="5.2.1.8" evidence="11"/>
<name>A0A147KB40_9BACI</name>
<dbReference type="GO" id="GO:0003755">
    <property type="term" value="F:peptidyl-prolyl cis-trans isomerase activity"/>
    <property type="evidence" value="ECO:0007669"/>
    <property type="project" value="UniProtKB-UniRule"/>
</dbReference>
<dbReference type="InterPro" id="IPR050245">
    <property type="entry name" value="PrsA_foldase"/>
</dbReference>
<keyword evidence="10 11" id="KW-0449">Lipoprotein</keyword>
<dbReference type="PROSITE" id="PS51257">
    <property type="entry name" value="PROKAR_LIPOPROTEIN"/>
    <property type="match status" value="1"/>
</dbReference>
<dbReference type="STRING" id="1150625.Q75_04085"/>
<evidence type="ECO:0000259" key="13">
    <source>
        <dbReference type="PROSITE" id="PS50198"/>
    </source>
</evidence>
<keyword evidence="5 11" id="KW-0732">Signal</keyword>
<evidence type="ECO:0000256" key="4">
    <source>
        <dbReference type="ARBA" id="ARBA00022475"/>
    </source>
</evidence>
<dbReference type="GO" id="GO:0005886">
    <property type="term" value="C:plasma membrane"/>
    <property type="evidence" value="ECO:0007669"/>
    <property type="project" value="UniProtKB-SubCell"/>
</dbReference>
<evidence type="ECO:0000313" key="15">
    <source>
        <dbReference type="Proteomes" id="UP000074108"/>
    </source>
</evidence>
<evidence type="ECO:0000256" key="10">
    <source>
        <dbReference type="ARBA" id="ARBA00023288"/>
    </source>
</evidence>
<dbReference type="PANTHER" id="PTHR47245">
    <property type="entry name" value="PEPTIDYLPROLYL ISOMERASE"/>
    <property type="match status" value="1"/>
</dbReference>
<dbReference type="PANTHER" id="PTHR47245:SF1">
    <property type="entry name" value="FOLDASE PROTEIN PRSA"/>
    <property type="match status" value="1"/>
</dbReference>
<dbReference type="InterPro" id="IPR027304">
    <property type="entry name" value="Trigger_fact/SurA_dom_sf"/>
</dbReference>
<keyword evidence="4 11" id="KW-1003">Cell membrane</keyword>
<comment type="similarity">
    <text evidence="3 11">Belongs to the PrsA family.</text>
</comment>
<comment type="caution">
    <text evidence="14">The sequence shown here is derived from an EMBL/GenBank/DDBJ whole genome shotgun (WGS) entry which is preliminary data.</text>
</comment>
<keyword evidence="8 11" id="KW-0564">Palmitate</keyword>
<evidence type="ECO:0000256" key="11">
    <source>
        <dbReference type="HAMAP-Rule" id="MF_01145"/>
    </source>
</evidence>
<feature type="domain" description="PpiC" evidence="13">
    <location>
        <begin position="136"/>
        <end position="229"/>
    </location>
</feature>
<dbReference type="Pfam" id="PF00639">
    <property type="entry name" value="Rotamase"/>
    <property type="match status" value="1"/>
</dbReference>
<dbReference type="InterPro" id="IPR000297">
    <property type="entry name" value="PPIase_PpiC"/>
</dbReference>
<sequence length="292" mass="33321">MYKRTVSLGIVSLLLLSGCNNQEVIVEAENTLITEEDLYNQLLNNYRPQVEQALRDLTLLHILEQNYDVSSEELQLELENAKEALGSQYEEYLNEYQINEEQFKEQLALQVLQRKAAISTLEATEKDLQDFYTTWTPAINARHILVSDKETAKKVLDELQSGTAFKDLAETYSIDSLTASNGGNLGTISYLERDAFSAEILQAMDELQVNEISQPIESPYGFHIVEITEKEEKKPLDEIKDEITYTYLTSTLTSEQIQQAVLKEIEEASISYKSEAFEDLFLPYFEADNPSQ</sequence>
<dbReference type="HAMAP" id="MF_01145">
    <property type="entry name" value="Foldase_PrsA"/>
    <property type="match status" value="1"/>
</dbReference>
<dbReference type="Proteomes" id="UP000074108">
    <property type="component" value="Unassembled WGS sequence"/>
</dbReference>
<feature type="coiled-coil region" evidence="12">
    <location>
        <begin position="25"/>
        <end position="102"/>
    </location>
</feature>
<comment type="function">
    <text evidence="11">Plays a major role in protein secretion by helping the post-translocational extracellular folding of several secreted proteins.</text>
</comment>
<evidence type="ECO:0000256" key="2">
    <source>
        <dbReference type="ARBA" id="ARBA00004193"/>
    </source>
</evidence>
<comment type="subcellular location">
    <subcellularLocation>
        <location evidence="2 11">Cell membrane</location>
        <topology evidence="2 11">Lipid-anchor</topology>
    </subcellularLocation>
</comment>
<organism evidence="14 15">
    <name type="scientific">Bacillus coahuilensis p1.1.43</name>
    <dbReference type="NCBI Taxonomy" id="1150625"/>
    <lineage>
        <taxon>Bacteria</taxon>
        <taxon>Bacillati</taxon>
        <taxon>Bacillota</taxon>
        <taxon>Bacilli</taxon>
        <taxon>Bacillales</taxon>
        <taxon>Bacillaceae</taxon>
        <taxon>Bacillus</taxon>
    </lineage>
</organism>